<keyword evidence="2" id="KW-1185">Reference proteome</keyword>
<reference evidence="1" key="1">
    <citation type="submission" date="2021-10" db="EMBL/GenBank/DDBJ databases">
        <title>De novo Genome Assembly of Clathrus columnatus (Basidiomycota, Fungi) Using Illumina and Nanopore Sequence Data.</title>
        <authorList>
            <person name="Ogiso-Tanaka E."/>
            <person name="Itagaki H."/>
            <person name="Hosoya T."/>
            <person name="Hosaka K."/>
        </authorList>
    </citation>
    <scope>NUCLEOTIDE SEQUENCE</scope>
    <source>
        <strain evidence="1">MO-923</strain>
    </source>
</reference>
<dbReference type="AlphaFoldDB" id="A0AAV5ANF4"/>
<evidence type="ECO:0000313" key="2">
    <source>
        <dbReference type="Proteomes" id="UP001050691"/>
    </source>
</evidence>
<organism evidence="1 2">
    <name type="scientific">Clathrus columnatus</name>
    <dbReference type="NCBI Taxonomy" id="1419009"/>
    <lineage>
        <taxon>Eukaryota</taxon>
        <taxon>Fungi</taxon>
        <taxon>Dikarya</taxon>
        <taxon>Basidiomycota</taxon>
        <taxon>Agaricomycotina</taxon>
        <taxon>Agaricomycetes</taxon>
        <taxon>Phallomycetidae</taxon>
        <taxon>Phallales</taxon>
        <taxon>Clathraceae</taxon>
        <taxon>Clathrus</taxon>
    </lineage>
</organism>
<comment type="caution">
    <text evidence="1">The sequence shown here is derived from an EMBL/GenBank/DDBJ whole genome shotgun (WGS) entry which is preliminary data.</text>
</comment>
<accession>A0AAV5ANF4</accession>
<proteinExistence type="predicted"/>
<evidence type="ECO:0000313" key="1">
    <source>
        <dbReference type="EMBL" id="GJJ13450.1"/>
    </source>
</evidence>
<dbReference type="EMBL" id="BPWL01000008">
    <property type="protein sequence ID" value="GJJ13450.1"/>
    <property type="molecule type" value="Genomic_DNA"/>
</dbReference>
<name>A0AAV5ANF4_9AGAM</name>
<sequence>MGIFGPVISLVACRADFPDDEAWAGFMPRRGNSLDIEAYNLPRLRYSSSVSVKSNTCSGSRSSYESARPSLSRSKSLLSKASASSRSSWSQSKIETVRNLGSLRRRKMEKKLKEEWELRTPEQVQMEREIEKRRQRELAKEIEQEERRAFLGMWSDLQPSVVPAVRTARLGSEGRIRFSESEETDSLEAESRTTTVIVVLQY</sequence>
<dbReference type="Proteomes" id="UP001050691">
    <property type="component" value="Unassembled WGS sequence"/>
</dbReference>
<protein>
    <submittedName>
        <fullName evidence="1">Uncharacterized protein</fullName>
    </submittedName>
</protein>
<gene>
    <name evidence="1" type="ORF">Clacol_007704</name>
</gene>